<feature type="domain" description="Metallo-beta-lactamase" evidence="1">
    <location>
        <begin position="67"/>
        <end position="249"/>
    </location>
</feature>
<sequence length="332" mass="37230">MVCELREEWLFLLQSYYVFIPFLASCTNEADAGVREVNAEAVFANDGDGDLIIHFFHLLPPDRFEKTGESILIQTPKGQTILVDAGKPIVGPLLDEYLTELNIEKIDYVMPSHPHSDHIGGFLTLFETKEIGKIIDVNLPLDESNVYNDYKKLIDEKDFTVEYAEEGDVYEIEKDLTIEVLNPPKGTSPETYAFANLTAGIVNDISLVFKLTYKENTFLFTGDIYSGVENSLIKKYGEELDVDVVVAPHHGLGTSSSKKFIETTNPQITFIPTNVLFDLTVIENYEAQGSEVYVSKFDGNVKLVSNGKQIDVISETESERVVDSEDDIDDEE</sequence>
<dbReference type="SUPFAM" id="SSF56281">
    <property type="entry name" value="Metallo-hydrolase/oxidoreductase"/>
    <property type="match status" value="1"/>
</dbReference>
<dbReference type="PANTHER" id="PTHR30619:SF1">
    <property type="entry name" value="RECOMBINATION PROTEIN 2"/>
    <property type="match status" value="1"/>
</dbReference>
<accession>A0ABU5CSV6</accession>
<dbReference type="EMBL" id="JAWDIQ010000002">
    <property type="protein sequence ID" value="MDY0409419.1"/>
    <property type="molecule type" value="Genomic_DNA"/>
</dbReference>
<dbReference type="InterPro" id="IPR052159">
    <property type="entry name" value="Competence_DNA_uptake"/>
</dbReference>
<dbReference type="PROSITE" id="PS51257">
    <property type="entry name" value="PROKAR_LIPOPROTEIN"/>
    <property type="match status" value="1"/>
</dbReference>
<name>A0ABU5CSV6_9BACI</name>
<proteinExistence type="predicted"/>
<dbReference type="InterPro" id="IPR001279">
    <property type="entry name" value="Metallo-B-lactamas"/>
</dbReference>
<dbReference type="Pfam" id="PF00753">
    <property type="entry name" value="Lactamase_B"/>
    <property type="match status" value="1"/>
</dbReference>
<dbReference type="PANTHER" id="PTHR30619">
    <property type="entry name" value="DNA INTERNALIZATION/COMPETENCE PROTEIN COMEC/REC2"/>
    <property type="match status" value="1"/>
</dbReference>
<gene>
    <name evidence="2" type="ORF">RWD45_13590</name>
</gene>
<evidence type="ECO:0000259" key="1">
    <source>
        <dbReference type="SMART" id="SM00849"/>
    </source>
</evidence>
<evidence type="ECO:0000313" key="2">
    <source>
        <dbReference type="EMBL" id="MDY0409419.1"/>
    </source>
</evidence>
<protein>
    <submittedName>
        <fullName evidence="2">MBL fold metallo-hydrolase</fullName>
    </submittedName>
</protein>
<keyword evidence="3" id="KW-1185">Reference proteome</keyword>
<dbReference type="Gene3D" id="3.60.15.10">
    <property type="entry name" value="Ribonuclease Z/Hydroxyacylglutathione hydrolase-like"/>
    <property type="match status" value="1"/>
</dbReference>
<comment type="caution">
    <text evidence="2">The sequence shown here is derived from an EMBL/GenBank/DDBJ whole genome shotgun (WGS) entry which is preliminary data.</text>
</comment>
<dbReference type="CDD" id="cd07731">
    <property type="entry name" value="ComA-like_MBL-fold"/>
    <property type="match status" value="1"/>
</dbReference>
<dbReference type="Proteomes" id="UP001275315">
    <property type="component" value="Unassembled WGS sequence"/>
</dbReference>
<dbReference type="InterPro" id="IPR036866">
    <property type="entry name" value="RibonucZ/Hydroxyglut_hydro"/>
</dbReference>
<evidence type="ECO:0000313" key="3">
    <source>
        <dbReference type="Proteomes" id="UP001275315"/>
    </source>
</evidence>
<reference evidence="2 3" key="1">
    <citation type="submission" date="2023-10" db="EMBL/GenBank/DDBJ databases">
        <title>Virgibacillus soli CC-YMP-6 genome.</title>
        <authorList>
            <person name="Miliotis G."/>
            <person name="Sengupta P."/>
            <person name="Hameed A."/>
            <person name="Chuvochina M."/>
            <person name="Mcdonagh F."/>
            <person name="Simpson A.C."/>
            <person name="Singh N.K."/>
            <person name="Rekha P.D."/>
            <person name="Raman K."/>
            <person name="Hugenholtz P."/>
            <person name="Venkateswaran K."/>
        </authorList>
    </citation>
    <scope>NUCLEOTIDE SEQUENCE [LARGE SCALE GENOMIC DNA]</scope>
    <source>
        <strain evidence="2 3">CC-YMP-6</strain>
    </source>
</reference>
<dbReference type="InterPro" id="IPR035681">
    <property type="entry name" value="ComA-like_MBL"/>
</dbReference>
<dbReference type="SMART" id="SM00849">
    <property type="entry name" value="Lactamase_B"/>
    <property type="match status" value="1"/>
</dbReference>
<dbReference type="RefSeq" id="WP_320380211.1">
    <property type="nucleotide sequence ID" value="NZ_JAWDIQ010000002.1"/>
</dbReference>
<organism evidence="2 3">
    <name type="scientific">Paracerasibacillus soli</name>
    <dbReference type="NCBI Taxonomy" id="480284"/>
    <lineage>
        <taxon>Bacteria</taxon>
        <taxon>Bacillati</taxon>
        <taxon>Bacillota</taxon>
        <taxon>Bacilli</taxon>
        <taxon>Bacillales</taxon>
        <taxon>Bacillaceae</taxon>
        <taxon>Paracerasibacillus</taxon>
    </lineage>
</organism>